<dbReference type="Proteomes" id="UP000078237">
    <property type="component" value="Unassembled WGS sequence"/>
</dbReference>
<accession>A0A175W428</accession>
<keyword evidence="2" id="KW-1185">Reference proteome</keyword>
<dbReference type="SUPFAM" id="SSF55729">
    <property type="entry name" value="Acyl-CoA N-acyltransferases (Nat)"/>
    <property type="match status" value="1"/>
</dbReference>
<dbReference type="PANTHER" id="PTHR42791">
    <property type="entry name" value="GNAT FAMILY ACETYLTRANSFERASE"/>
    <property type="match status" value="1"/>
</dbReference>
<reference evidence="1 2" key="1">
    <citation type="journal article" date="2016" name="Genome Announc.">
        <title>Genome Sequence of Madurella mycetomatis mm55, Isolated from a Human Mycetoma Case in Sudan.</title>
        <authorList>
            <person name="Smit S."/>
            <person name="Derks M.F."/>
            <person name="Bervoets S."/>
            <person name="Fahal A."/>
            <person name="van Leeuwen W."/>
            <person name="van Belkum A."/>
            <person name="van de Sande W.W."/>
        </authorList>
    </citation>
    <scope>NUCLEOTIDE SEQUENCE [LARGE SCALE GENOMIC DNA]</scope>
    <source>
        <strain evidence="2">mm55</strain>
    </source>
</reference>
<evidence type="ECO:0000313" key="1">
    <source>
        <dbReference type="EMBL" id="KXX78000.1"/>
    </source>
</evidence>
<proteinExistence type="predicted"/>
<dbReference type="PANTHER" id="PTHR42791:SF2">
    <property type="entry name" value="N-ACETYLTRANSFERASE DOMAIN-CONTAINING PROTEIN"/>
    <property type="match status" value="1"/>
</dbReference>
<dbReference type="CDD" id="cd04301">
    <property type="entry name" value="NAT_SF"/>
    <property type="match status" value="1"/>
</dbReference>
<evidence type="ECO:0000313" key="2">
    <source>
        <dbReference type="Proteomes" id="UP000078237"/>
    </source>
</evidence>
<dbReference type="AlphaFoldDB" id="A0A175W428"/>
<dbReference type="OrthoDB" id="4738875at2759"/>
<dbReference type="InterPro" id="IPR016181">
    <property type="entry name" value="Acyl_CoA_acyltransferase"/>
</dbReference>
<dbReference type="VEuPathDB" id="FungiDB:MMYC01_205143"/>
<dbReference type="STRING" id="100816.A0A175W428"/>
<sequence>MSPRLGLPSDIEAVTDAVIRTMPLDPQWDYRFPYRHQYPADHYKYTRMLFEYFLDPSYDDWLVMVAEDSLEPGSTTSVVSFGVFNVSYLNKRRYGAAVTEVEKRGGKNRRDANHKHYNEFWHGQIRAYKKLFGPFGPEQIHLQILGTLPEFQRRGHASSLCRWAMELVRRDSLKDMSVMASPMGYNLYKWLGFKKGCNLLHTGSRGRGEGGATGDDVQT</sequence>
<comment type="caution">
    <text evidence="1">The sequence shown here is derived from an EMBL/GenBank/DDBJ whole genome shotgun (WGS) entry which is preliminary data.</text>
</comment>
<evidence type="ECO:0008006" key="3">
    <source>
        <dbReference type="Google" id="ProtNLM"/>
    </source>
</evidence>
<dbReference type="Gene3D" id="3.40.630.30">
    <property type="match status" value="1"/>
</dbReference>
<dbReference type="InterPro" id="IPR052523">
    <property type="entry name" value="Trichothecene_AcTrans"/>
</dbReference>
<protein>
    <recommendedName>
        <fullName evidence="3">N-acetyltransferase domain-containing protein</fullName>
    </recommendedName>
</protein>
<name>A0A175W428_9PEZI</name>
<gene>
    <name evidence="1" type="ORF">MMYC01_205143</name>
</gene>
<organism evidence="1 2">
    <name type="scientific">Madurella mycetomatis</name>
    <dbReference type="NCBI Taxonomy" id="100816"/>
    <lineage>
        <taxon>Eukaryota</taxon>
        <taxon>Fungi</taxon>
        <taxon>Dikarya</taxon>
        <taxon>Ascomycota</taxon>
        <taxon>Pezizomycotina</taxon>
        <taxon>Sordariomycetes</taxon>
        <taxon>Sordariomycetidae</taxon>
        <taxon>Sordariales</taxon>
        <taxon>Sordariales incertae sedis</taxon>
        <taxon>Madurella</taxon>
    </lineage>
</organism>
<dbReference type="EMBL" id="LCTW02000137">
    <property type="protein sequence ID" value="KXX78000.1"/>
    <property type="molecule type" value="Genomic_DNA"/>
</dbReference>